<feature type="region of interest" description="Disordered" evidence="1">
    <location>
        <begin position="93"/>
        <end position="142"/>
    </location>
</feature>
<name>A0A8S1S9F5_PAROT</name>
<comment type="caution">
    <text evidence="2">The sequence shown here is derived from an EMBL/GenBank/DDBJ whole genome shotgun (WGS) entry which is preliminary data.</text>
</comment>
<accession>A0A8S1S9F5</accession>
<evidence type="ECO:0000313" key="2">
    <source>
        <dbReference type="EMBL" id="CAD8136413.1"/>
    </source>
</evidence>
<gene>
    <name evidence="2" type="ORF">POCTA_138.1.T0070378</name>
</gene>
<keyword evidence="3" id="KW-1185">Reference proteome</keyword>
<dbReference type="EMBL" id="CAJJDP010000006">
    <property type="protein sequence ID" value="CAD8136413.1"/>
    <property type="molecule type" value="Genomic_DNA"/>
</dbReference>
<protein>
    <submittedName>
        <fullName evidence="2">Uncharacterized protein</fullName>
    </submittedName>
</protein>
<dbReference type="OrthoDB" id="10333701at2759"/>
<proteinExistence type="predicted"/>
<reference evidence="2" key="1">
    <citation type="submission" date="2021-01" db="EMBL/GenBank/DDBJ databases">
        <authorList>
            <consortium name="Genoscope - CEA"/>
            <person name="William W."/>
        </authorList>
    </citation>
    <scope>NUCLEOTIDE SEQUENCE</scope>
</reference>
<feature type="compositionally biased region" description="Basic and acidic residues" evidence="1">
    <location>
        <begin position="133"/>
        <end position="142"/>
    </location>
</feature>
<feature type="compositionally biased region" description="Polar residues" evidence="1">
    <location>
        <begin position="123"/>
        <end position="132"/>
    </location>
</feature>
<feature type="compositionally biased region" description="Low complexity" evidence="1">
    <location>
        <begin position="105"/>
        <end position="120"/>
    </location>
</feature>
<sequence length="157" mass="17995">MGNICKTIPVKLTLNTEVSDDQEVHQTIMTTNNRAIFNEIYKQEKAELKTTIQPQPQMTQEQCLYLDLVETSHYASQIIVNQRKRSFIIENSPKYDQGSRTTSENIGPKKINFPKNPIKPSLKSLNSKQGSPQERKKSVRWESDLSVLGIQSNTRMN</sequence>
<dbReference type="OMA" id="KSVRWES"/>
<organism evidence="2 3">
    <name type="scientific">Paramecium octaurelia</name>
    <dbReference type="NCBI Taxonomy" id="43137"/>
    <lineage>
        <taxon>Eukaryota</taxon>
        <taxon>Sar</taxon>
        <taxon>Alveolata</taxon>
        <taxon>Ciliophora</taxon>
        <taxon>Intramacronucleata</taxon>
        <taxon>Oligohymenophorea</taxon>
        <taxon>Peniculida</taxon>
        <taxon>Parameciidae</taxon>
        <taxon>Paramecium</taxon>
    </lineage>
</organism>
<evidence type="ECO:0000256" key="1">
    <source>
        <dbReference type="SAM" id="MobiDB-lite"/>
    </source>
</evidence>
<dbReference type="AlphaFoldDB" id="A0A8S1S9F5"/>
<dbReference type="Proteomes" id="UP000683925">
    <property type="component" value="Unassembled WGS sequence"/>
</dbReference>
<evidence type="ECO:0000313" key="3">
    <source>
        <dbReference type="Proteomes" id="UP000683925"/>
    </source>
</evidence>